<dbReference type="OrthoDB" id="9786526at2"/>
<dbReference type="GO" id="GO:0043565">
    <property type="term" value="F:sequence-specific DNA binding"/>
    <property type="evidence" value="ECO:0007669"/>
    <property type="project" value="TreeGrafter"/>
</dbReference>
<keyword evidence="4" id="KW-0804">Transcription</keyword>
<evidence type="ECO:0000313" key="7">
    <source>
        <dbReference type="EMBL" id="PKF34362.1"/>
    </source>
</evidence>
<dbReference type="InterPro" id="IPR036390">
    <property type="entry name" value="WH_DNA-bd_sf"/>
</dbReference>
<dbReference type="InterPro" id="IPR000847">
    <property type="entry name" value="LysR_HTH_N"/>
</dbReference>
<evidence type="ECO:0000256" key="2">
    <source>
        <dbReference type="ARBA" id="ARBA00023015"/>
    </source>
</evidence>
<dbReference type="EMBL" id="PISJ01000011">
    <property type="protein sequence ID" value="PKF34362.1"/>
    <property type="molecule type" value="Genomic_DNA"/>
</dbReference>
<comment type="similarity">
    <text evidence="1">Belongs to the LysR transcriptional regulatory family.</text>
</comment>
<evidence type="ECO:0000313" key="6">
    <source>
        <dbReference type="EMBL" id="ENU21555.1"/>
    </source>
</evidence>
<evidence type="ECO:0000256" key="4">
    <source>
        <dbReference type="ARBA" id="ARBA00023163"/>
    </source>
</evidence>
<proteinExistence type="inferred from homology"/>
<evidence type="ECO:0000256" key="1">
    <source>
        <dbReference type="ARBA" id="ARBA00009437"/>
    </source>
</evidence>
<evidence type="ECO:0000313" key="9">
    <source>
        <dbReference type="Proteomes" id="UP000233553"/>
    </source>
</evidence>
<name>A0A1E7RBK0_9GAMM</name>
<dbReference type="InterPro" id="IPR005119">
    <property type="entry name" value="LysR_subst-bd"/>
</dbReference>
<dbReference type="Pfam" id="PF03466">
    <property type="entry name" value="LysR_substrate"/>
    <property type="match status" value="1"/>
</dbReference>
<dbReference type="SUPFAM" id="SSF46785">
    <property type="entry name" value="Winged helix' DNA-binding domain"/>
    <property type="match status" value="1"/>
</dbReference>
<dbReference type="PANTHER" id="PTHR30537:SF20">
    <property type="entry name" value="TRANSCRIPTIONAL REGULATORY PROTEIN"/>
    <property type="match status" value="1"/>
</dbReference>
<dbReference type="Gene3D" id="1.10.10.10">
    <property type="entry name" value="Winged helix-like DNA-binding domain superfamily/Winged helix DNA-binding domain"/>
    <property type="match status" value="1"/>
</dbReference>
<dbReference type="PROSITE" id="PS50931">
    <property type="entry name" value="HTH_LYSR"/>
    <property type="match status" value="1"/>
</dbReference>
<dbReference type="EMBL" id="APOI01000030">
    <property type="protein sequence ID" value="ENU21555.1"/>
    <property type="molecule type" value="Genomic_DNA"/>
</dbReference>
<dbReference type="Gene3D" id="3.40.190.10">
    <property type="entry name" value="Periplasmic binding protein-like II"/>
    <property type="match status" value="2"/>
</dbReference>
<reference evidence="7 9" key="2">
    <citation type="submission" date="2017-12" db="EMBL/GenBank/DDBJ databases">
        <title>Draft Genome sequences of multiple microbial strains isolated from spacecraft associated surfaces.</title>
        <authorList>
            <person name="Seuylemezian A."/>
            <person name="Vaishampayan P."/>
            <person name="Venkateswaran K."/>
        </authorList>
    </citation>
    <scope>NUCLEOTIDE SEQUENCE [LARGE SCALE GENOMIC DNA]</scope>
    <source>
        <strain evidence="7 9">2P01AA</strain>
    </source>
</reference>
<dbReference type="Pfam" id="PF00126">
    <property type="entry name" value="HTH_1"/>
    <property type="match status" value="1"/>
</dbReference>
<dbReference type="Proteomes" id="UP000233553">
    <property type="component" value="Unassembled WGS sequence"/>
</dbReference>
<dbReference type="RefSeq" id="WP_004656940.1">
    <property type="nucleotide sequence ID" value="NZ_KB849179.1"/>
</dbReference>
<dbReference type="InterPro" id="IPR036388">
    <property type="entry name" value="WH-like_DNA-bd_sf"/>
</dbReference>
<keyword evidence="2" id="KW-0805">Transcription regulation</keyword>
<dbReference type="Proteomes" id="UP000013034">
    <property type="component" value="Unassembled WGS sequence"/>
</dbReference>
<dbReference type="PANTHER" id="PTHR30537">
    <property type="entry name" value="HTH-TYPE TRANSCRIPTIONAL REGULATOR"/>
    <property type="match status" value="1"/>
</dbReference>
<dbReference type="SUPFAM" id="SSF53850">
    <property type="entry name" value="Periplasmic binding protein-like II"/>
    <property type="match status" value="1"/>
</dbReference>
<dbReference type="FunFam" id="1.10.10.10:FF:000001">
    <property type="entry name" value="LysR family transcriptional regulator"/>
    <property type="match status" value="1"/>
</dbReference>
<feature type="domain" description="HTH lysR-type" evidence="5">
    <location>
        <begin position="1"/>
        <end position="60"/>
    </location>
</feature>
<sequence length="300" mass="34295">MKSTVEELLAFMTIVDTGSFIAAAERLGQTASGLSRSLSRLESKLEVTLLERTTRKLKLTQEGQQFLQHARKILSDLNAAEEALQKSDQDTSGVIRIDSATPFILHVITPLVHKFRQCYPNIEIELNSNDLVIDLLEHKTDVAFRFGELHDSSLHAKLVCKSRIYIVASPEYLKRKGTPLQPQALPEHDVIGFTRPTYINTWPIKIEGEYFQAQPKVRASSGETVRQLCLRGQGIARLSEFEIWQDIREGRLEALFEDQIEHSYQSIHAVYYQQEHLPKRVRLFIEFLTEQLSQGFSVCQ</sequence>
<dbReference type="InterPro" id="IPR058163">
    <property type="entry name" value="LysR-type_TF_proteobact-type"/>
</dbReference>
<dbReference type="GO" id="GO:0006351">
    <property type="term" value="P:DNA-templated transcription"/>
    <property type="evidence" value="ECO:0007669"/>
    <property type="project" value="TreeGrafter"/>
</dbReference>
<keyword evidence="8" id="KW-1185">Reference proteome</keyword>
<evidence type="ECO:0000259" key="5">
    <source>
        <dbReference type="PROSITE" id="PS50931"/>
    </source>
</evidence>
<organism evidence="7 9">
    <name type="scientific">Acinetobacter proteolyticus</name>
    <dbReference type="NCBI Taxonomy" id="1776741"/>
    <lineage>
        <taxon>Bacteria</taxon>
        <taxon>Pseudomonadati</taxon>
        <taxon>Pseudomonadota</taxon>
        <taxon>Gammaproteobacteria</taxon>
        <taxon>Moraxellales</taxon>
        <taxon>Moraxellaceae</taxon>
        <taxon>Acinetobacter</taxon>
    </lineage>
</organism>
<evidence type="ECO:0000313" key="8">
    <source>
        <dbReference type="Proteomes" id="UP000013034"/>
    </source>
</evidence>
<keyword evidence="3" id="KW-0238">DNA-binding</keyword>
<accession>A0A1E7RBK0</accession>
<dbReference type="GO" id="GO:0003700">
    <property type="term" value="F:DNA-binding transcription factor activity"/>
    <property type="evidence" value="ECO:0007669"/>
    <property type="project" value="InterPro"/>
</dbReference>
<dbReference type="AlphaFoldDB" id="A0A1E7RBK0"/>
<comment type="caution">
    <text evidence="7">The sequence shown here is derived from an EMBL/GenBank/DDBJ whole genome shotgun (WGS) entry which is preliminary data.</text>
</comment>
<gene>
    <name evidence="7" type="ORF">CW311_07710</name>
    <name evidence="6" type="ORF">F993_03476</name>
</gene>
<reference evidence="6 8" key="1">
    <citation type="submission" date="2013-02" db="EMBL/GenBank/DDBJ databases">
        <title>The Genome Sequence of Acinetobacter sp. NIPH 809.</title>
        <authorList>
            <consortium name="The Broad Institute Genome Sequencing Platform"/>
            <consortium name="The Broad Institute Genome Sequencing Center for Infectious Disease"/>
            <person name="Cerqueira G."/>
            <person name="Feldgarden M."/>
            <person name="Courvalin P."/>
            <person name="Perichon B."/>
            <person name="Grillot-Courvalin C."/>
            <person name="Clermont D."/>
            <person name="Rocha E."/>
            <person name="Yoon E.-J."/>
            <person name="Nemec A."/>
            <person name="Walker B."/>
            <person name="Young S.K."/>
            <person name="Zeng Q."/>
            <person name="Gargeya S."/>
            <person name="Fitzgerald M."/>
            <person name="Haas B."/>
            <person name="Abouelleil A."/>
            <person name="Alvarado L."/>
            <person name="Arachchi H.M."/>
            <person name="Berlin A.M."/>
            <person name="Chapman S.B."/>
            <person name="Dewar J."/>
            <person name="Goldberg J."/>
            <person name="Griggs A."/>
            <person name="Gujja S."/>
            <person name="Hansen M."/>
            <person name="Howarth C."/>
            <person name="Imamovic A."/>
            <person name="Larimer J."/>
            <person name="McCowan C."/>
            <person name="Murphy C."/>
            <person name="Neiman D."/>
            <person name="Pearson M."/>
            <person name="Priest M."/>
            <person name="Roberts A."/>
            <person name="Saif S."/>
            <person name="Shea T."/>
            <person name="Sisk P."/>
            <person name="Sykes S."/>
            <person name="Wortman J."/>
            <person name="Nusbaum C."/>
            <person name="Birren B."/>
        </authorList>
    </citation>
    <scope>NUCLEOTIDE SEQUENCE [LARGE SCALE GENOMIC DNA]</scope>
    <source>
        <strain evidence="6 8">NIPH 809</strain>
    </source>
</reference>
<protein>
    <submittedName>
        <fullName evidence="7">LysR family transcriptional regulator</fullName>
    </submittedName>
</protein>
<evidence type="ECO:0000256" key="3">
    <source>
        <dbReference type="ARBA" id="ARBA00023125"/>
    </source>
</evidence>